<reference evidence="2 3" key="1">
    <citation type="submission" date="2018-06" db="EMBL/GenBank/DDBJ databases">
        <title>Comparative genomics reveals the genomic features of Rhizophagus irregularis, R. cerebriforme, R. diaphanum and Gigaspora rosea, and their symbiotic lifestyle signature.</title>
        <authorList>
            <person name="Morin E."/>
            <person name="San Clemente H."/>
            <person name="Chen E.C.H."/>
            <person name="De La Providencia I."/>
            <person name="Hainaut M."/>
            <person name="Kuo A."/>
            <person name="Kohler A."/>
            <person name="Murat C."/>
            <person name="Tang N."/>
            <person name="Roy S."/>
            <person name="Loubradou J."/>
            <person name="Henrissat B."/>
            <person name="Grigoriev I.V."/>
            <person name="Corradi N."/>
            <person name="Roux C."/>
            <person name="Martin F.M."/>
        </authorList>
    </citation>
    <scope>NUCLEOTIDE SEQUENCE [LARGE SCALE GENOMIC DNA]</scope>
    <source>
        <strain evidence="2 3">DAOM 227022</strain>
    </source>
</reference>
<gene>
    <name evidence="2" type="ORF">C1645_814629</name>
</gene>
<proteinExistence type="predicted"/>
<evidence type="ECO:0000259" key="1">
    <source>
        <dbReference type="Pfam" id="PF05368"/>
    </source>
</evidence>
<dbReference type="InterPro" id="IPR008030">
    <property type="entry name" value="NmrA-like"/>
</dbReference>
<dbReference type="InterPro" id="IPR036291">
    <property type="entry name" value="NAD(P)-bd_dom_sf"/>
</dbReference>
<dbReference type="Pfam" id="PF05368">
    <property type="entry name" value="NmrA"/>
    <property type="match status" value="1"/>
</dbReference>
<feature type="domain" description="NmrA-like" evidence="1">
    <location>
        <begin position="64"/>
        <end position="177"/>
    </location>
</feature>
<protein>
    <recommendedName>
        <fullName evidence="1">NmrA-like domain-containing protein</fullName>
    </recommendedName>
</protein>
<accession>A0A397TFT1</accession>
<evidence type="ECO:0000313" key="2">
    <source>
        <dbReference type="EMBL" id="RIA96978.1"/>
    </source>
</evidence>
<dbReference type="EMBL" id="QKYT01000036">
    <property type="protein sequence ID" value="RIA96978.1"/>
    <property type="molecule type" value="Genomic_DNA"/>
</dbReference>
<name>A0A397TFT1_9GLOM</name>
<dbReference type="STRING" id="658196.A0A397TFT1"/>
<dbReference type="OrthoDB" id="3358371at2759"/>
<comment type="caution">
    <text evidence="2">The sequence shown here is derived from an EMBL/GenBank/DDBJ whole genome shotgun (WGS) entry which is preliminary data.</text>
</comment>
<dbReference type="SUPFAM" id="SSF51735">
    <property type="entry name" value="NAD(P)-binding Rossmann-fold domains"/>
    <property type="match status" value="1"/>
</dbReference>
<organism evidence="2 3">
    <name type="scientific">Glomus cerebriforme</name>
    <dbReference type="NCBI Taxonomy" id="658196"/>
    <lineage>
        <taxon>Eukaryota</taxon>
        <taxon>Fungi</taxon>
        <taxon>Fungi incertae sedis</taxon>
        <taxon>Mucoromycota</taxon>
        <taxon>Glomeromycotina</taxon>
        <taxon>Glomeromycetes</taxon>
        <taxon>Glomerales</taxon>
        <taxon>Glomeraceae</taxon>
        <taxon>Glomus</taxon>
    </lineage>
</organism>
<dbReference type="AlphaFoldDB" id="A0A397TFT1"/>
<evidence type="ECO:0000313" key="3">
    <source>
        <dbReference type="Proteomes" id="UP000265703"/>
    </source>
</evidence>
<sequence length="185" mass="20720">MSQNPLIVVTGATGAQEDIKNALNGADIVWLNTNFWDQLLKDVDFGEEERVKNGEIEVAIYALEENIKLPMIDVDADTDPIIAKIIEEGPAKWNGKKIPVASEDVPLKHIIDVLTKVTGITHKLRTLNDEDNAKVNPAKNNEQVNQMEFGLFGKDEELNDISISKKLHPNIKNFEQYAHETYGND</sequence>
<keyword evidence="3" id="KW-1185">Reference proteome</keyword>
<dbReference type="Gene3D" id="3.40.50.720">
    <property type="entry name" value="NAD(P)-binding Rossmann-like Domain"/>
    <property type="match status" value="1"/>
</dbReference>
<dbReference type="Proteomes" id="UP000265703">
    <property type="component" value="Unassembled WGS sequence"/>
</dbReference>